<dbReference type="VEuPathDB" id="ToxoDB:BESB_054990"/>
<evidence type="ECO:0000256" key="4">
    <source>
        <dbReference type="SAM" id="MobiDB-lite"/>
    </source>
</evidence>
<feature type="region of interest" description="Disordered" evidence="4">
    <location>
        <begin position="636"/>
        <end position="681"/>
    </location>
</feature>
<reference evidence="6 7" key="1">
    <citation type="submission" date="2017-09" db="EMBL/GenBank/DDBJ databases">
        <title>Genome sequencing of Besnoitia besnoiti strain Bb-Ger1.</title>
        <authorList>
            <person name="Schares G."/>
            <person name="Venepally P."/>
            <person name="Lorenzi H.A."/>
        </authorList>
    </citation>
    <scope>NUCLEOTIDE SEQUENCE [LARGE SCALE GENOMIC DNA]</scope>
    <source>
        <strain evidence="6 7">Bb-Ger1</strain>
    </source>
</reference>
<keyword evidence="7" id="KW-1185">Reference proteome</keyword>
<dbReference type="GO" id="GO:0042292">
    <property type="term" value="F:URM1 activating enzyme activity"/>
    <property type="evidence" value="ECO:0007669"/>
    <property type="project" value="TreeGrafter"/>
</dbReference>
<dbReference type="InterPro" id="IPR045886">
    <property type="entry name" value="ThiF/MoeB/HesA"/>
</dbReference>
<name>A0A2A9MBI5_BESBE</name>
<feature type="domain" description="Rhodanese" evidence="5">
    <location>
        <begin position="925"/>
        <end position="1009"/>
    </location>
</feature>
<dbReference type="PROSITE" id="PS50206">
    <property type="entry name" value="RHODANESE_3"/>
    <property type="match status" value="1"/>
</dbReference>
<dbReference type="InterPro" id="IPR001763">
    <property type="entry name" value="Rhodanese-like_dom"/>
</dbReference>
<evidence type="ECO:0000313" key="6">
    <source>
        <dbReference type="EMBL" id="PFH35848.1"/>
    </source>
</evidence>
<dbReference type="GO" id="GO:0005524">
    <property type="term" value="F:ATP binding"/>
    <property type="evidence" value="ECO:0007669"/>
    <property type="project" value="UniProtKB-KW"/>
</dbReference>
<dbReference type="Proteomes" id="UP000224006">
    <property type="component" value="Chromosome IV"/>
</dbReference>
<accession>A0A2A9MBI5</accession>
<dbReference type="GO" id="GO:0016779">
    <property type="term" value="F:nucleotidyltransferase activity"/>
    <property type="evidence" value="ECO:0007669"/>
    <property type="project" value="TreeGrafter"/>
</dbReference>
<evidence type="ECO:0000256" key="1">
    <source>
        <dbReference type="ARBA" id="ARBA00022679"/>
    </source>
</evidence>
<dbReference type="SUPFAM" id="SSF69572">
    <property type="entry name" value="Activating enzymes of the ubiquitin-like proteins"/>
    <property type="match status" value="1"/>
</dbReference>
<dbReference type="Pfam" id="PF00899">
    <property type="entry name" value="ThiF"/>
    <property type="match status" value="1"/>
</dbReference>
<feature type="compositionally biased region" description="Basic and acidic residues" evidence="4">
    <location>
        <begin position="849"/>
        <end position="858"/>
    </location>
</feature>
<protein>
    <submittedName>
        <fullName evidence="6">ThiF family protein</fullName>
    </submittedName>
</protein>
<dbReference type="InterPro" id="IPR036873">
    <property type="entry name" value="Rhodanese-like_dom_sf"/>
</dbReference>
<keyword evidence="1" id="KW-0808">Transferase</keyword>
<evidence type="ECO:0000313" key="7">
    <source>
        <dbReference type="Proteomes" id="UP000224006"/>
    </source>
</evidence>
<dbReference type="CDD" id="cd00757">
    <property type="entry name" value="ThiF_MoeB_HesA_family"/>
    <property type="match status" value="1"/>
</dbReference>
<comment type="caution">
    <text evidence="6">The sequence shown here is derived from an EMBL/GenBank/DDBJ whole genome shotgun (WGS) entry which is preliminary data.</text>
</comment>
<dbReference type="InterPro" id="IPR035985">
    <property type="entry name" value="Ubiquitin-activating_enz"/>
</dbReference>
<evidence type="ECO:0000256" key="2">
    <source>
        <dbReference type="ARBA" id="ARBA00022741"/>
    </source>
</evidence>
<dbReference type="GO" id="GO:0005737">
    <property type="term" value="C:cytoplasm"/>
    <property type="evidence" value="ECO:0007669"/>
    <property type="project" value="TreeGrafter"/>
</dbReference>
<dbReference type="RefSeq" id="XP_029219857.1">
    <property type="nucleotide sequence ID" value="XM_029363934.1"/>
</dbReference>
<dbReference type="Gene3D" id="3.40.50.720">
    <property type="entry name" value="NAD(P)-binding Rossmann-like Domain"/>
    <property type="match status" value="1"/>
</dbReference>
<dbReference type="EMBL" id="NWUJ01000004">
    <property type="protein sequence ID" value="PFH35848.1"/>
    <property type="molecule type" value="Genomic_DNA"/>
</dbReference>
<dbReference type="KEGG" id="bbes:BESB_054990"/>
<evidence type="ECO:0000256" key="3">
    <source>
        <dbReference type="ARBA" id="ARBA00022840"/>
    </source>
</evidence>
<dbReference type="OrthoDB" id="10261062at2759"/>
<dbReference type="InterPro" id="IPR000594">
    <property type="entry name" value="ThiF_NAD_FAD-bd"/>
</dbReference>
<organism evidence="6 7">
    <name type="scientific">Besnoitia besnoiti</name>
    <name type="common">Apicomplexan protozoan</name>
    <dbReference type="NCBI Taxonomy" id="94643"/>
    <lineage>
        <taxon>Eukaryota</taxon>
        <taxon>Sar</taxon>
        <taxon>Alveolata</taxon>
        <taxon>Apicomplexa</taxon>
        <taxon>Conoidasida</taxon>
        <taxon>Coccidia</taxon>
        <taxon>Eucoccidiorida</taxon>
        <taxon>Eimeriorina</taxon>
        <taxon>Sarcocystidae</taxon>
        <taxon>Besnoitia</taxon>
    </lineage>
</organism>
<dbReference type="AlphaFoldDB" id="A0A2A9MBI5"/>
<dbReference type="GO" id="GO:0004792">
    <property type="term" value="F:thiosulfate-cyanide sulfurtransferase activity"/>
    <property type="evidence" value="ECO:0007669"/>
    <property type="project" value="TreeGrafter"/>
</dbReference>
<dbReference type="GeneID" id="40310428"/>
<dbReference type="Gene3D" id="3.40.250.10">
    <property type="entry name" value="Rhodanese-like domain"/>
    <property type="match status" value="1"/>
</dbReference>
<keyword evidence="2" id="KW-0547">Nucleotide-binding</keyword>
<evidence type="ECO:0000259" key="5">
    <source>
        <dbReference type="PROSITE" id="PS50206"/>
    </source>
</evidence>
<feature type="region of interest" description="Disordered" evidence="4">
    <location>
        <begin position="78"/>
        <end position="202"/>
    </location>
</feature>
<dbReference type="FunFam" id="3.40.50.720:FF:000033">
    <property type="entry name" value="Adenylyltransferase and sulfurtransferase MOCS3"/>
    <property type="match status" value="1"/>
</dbReference>
<dbReference type="STRING" id="94643.A0A2A9MBI5"/>
<sequence length="1011" mass="107226">MAFLLDRALRLQTTATVSSPLSVLLFFSGLFLGTALGALHPLGQSASRRASPGGPLACLLSALRCFWLSLVGRLTPSGPLAAPPAPSRSLASSEADVCEEPERRRPGANAEVGDAEAGERDRALSNGWIREGGSPSSPPSSLPSPAASGASVLADEPAGTAGSGDSWVDVGSLDGRAAAEQNVPRHARVAESGEAAGAVNRREREAAASVSLHPLSPCLALSVERPAPPSALPRPCLPPRSHLFGSGPLRALCCRSRSVLSAVLGRLSRGTPREQGELRSRFGFRLRADWWNETAEYAHRYSRQFLLSNWGLGAQARIRQSAVLVVGCGGLGCPAALYLCAAGIGRLGLVDGDDVEVSNLQRQVAHTEARAESKKVHSLRDSCRAVNSQIAIEAFPFHVSWENALDLVSRFDVVVDATDNQPTRFLLNDACLLAGKPLVCGSALRWEGQLCVYNLSSFRHSAAGASTPSSSVAFAPSVSSPCYRCLHPSPSVDSEAGACDVHGVMGPAPGLIGVLQALEVLKICGGLRRAEDEERLLVFDALDVDRPVRTFRLRRKRDGCEGCGAGPQRIASLTARPEYAAVCPFPVLPAHLRMSPSRFTFLFSLQLLHHRQLASLLTAGFWSGLLLPSADAARQPSARDASAPQLHLQSSADRGEGRRPAAGVPATAGGDAPAGRRDNSENAARTLPSAAAAGGSAAARCCSPLACSSFLSAPQEEAVKAALRTVLLSFSRISTESRPERAAIGSECGLESVDSKRAAAEGMRRNAQQKEENYILVPIDVRPVEHIQVGQLPFALHIPLPQLRRQVEAFRKLEVQELIRGATLAPHDTESDSEDESSEATRSQGGDSQDARSQEIEQVGEDRGAVAVAADRGDGSDNPACTPTSRRCQVTSLQRFVLQQLLGFSLEDFQPPRRALPAHLHFICVLICRRGNDSAIATKLLASLDEECASAEISTDAQSQSEVQGRRMAAHGSTDPSAEVTKNFIPSVSVLNLTGGLLQLQRDGFLPMPIV</sequence>
<keyword evidence="3" id="KW-0067">ATP-binding</keyword>
<gene>
    <name evidence="6" type="ORF">BESB_054990</name>
</gene>
<proteinExistence type="predicted"/>
<dbReference type="PANTHER" id="PTHR10953">
    <property type="entry name" value="UBIQUITIN-ACTIVATING ENZYME E1"/>
    <property type="match status" value="1"/>
</dbReference>
<feature type="region of interest" description="Disordered" evidence="4">
    <location>
        <begin position="821"/>
        <end position="858"/>
    </location>
</feature>
<dbReference type="PANTHER" id="PTHR10953:SF102">
    <property type="entry name" value="ADENYLYLTRANSFERASE AND SULFURTRANSFERASE MOCS3"/>
    <property type="match status" value="1"/>
</dbReference>